<dbReference type="PROSITE" id="PS51257">
    <property type="entry name" value="PROKAR_LIPOPROTEIN"/>
    <property type="match status" value="1"/>
</dbReference>
<dbReference type="InterPro" id="IPR009739">
    <property type="entry name" value="LprI-like_N"/>
</dbReference>
<gene>
    <name evidence="3" type="ORF">TW72_01215</name>
</gene>
<evidence type="ECO:0000259" key="2">
    <source>
        <dbReference type="Pfam" id="PF07007"/>
    </source>
</evidence>
<dbReference type="EMBL" id="JXXZ01000002">
    <property type="protein sequence ID" value="KJZ01603.1"/>
    <property type="molecule type" value="Genomic_DNA"/>
</dbReference>
<feature type="signal peptide" evidence="1">
    <location>
        <begin position="1"/>
        <end position="17"/>
    </location>
</feature>
<dbReference type="AlphaFoldDB" id="A0A0F4PTJ3"/>
<organism evidence="3 4">
    <name type="scientific">Pseudoalteromonas ruthenica</name>
    <dbReference type="NCBI Taxonomy" id="151081"/>
    <lineage>
        <taxon>Bacteria</taxon>
        <taxon>Pseudomonadati</taxon>
        <taxon>Pseudomonadota</taxon>
        <taxon>Gammaproteobacteria</taxon>
        <taxon>Alteromonadales</taxon>
        <taxon>Pseudoalteromonadaceae</taxon>
        <taxon>Pseudoalteromonas</taxon>
    </lineage>
</organism>
<keyword evidence="4" id="KW-1185">Reference proteome</keyword>
<keyword evidence="1" id="KW-0732">Signal</keyword>
<dbReference type="GeneID" id="58227102"/>
<dbReference type="RefSeq" id="WP_045979074.1">
    <property type="nucleotide sequence ID" value="NZ_JXXY01000006.1"/>
</dbReference>
<feature type="domain" description="Lysozyme inhibitor LprI-like N-terminal" evidence="2">
    <location>
        <begin position="27"/>
        <end position="128"/>
    </location>
</feature>
<protein>
    <recommendedName>
        <fullName evidence="2">Lysozyme inhibitor LprI-like N-terminal domain-containing protein</fullName>
    </recommendedName>
</protein>
<dbReference type="Gene3D" id="1.20.1270.180">
    <property type="match status" value="1"/>
</dbReference>
<feature type="chain" id="PRO_5002474430" description="Lysozyme inhibitor LprI-like N-terminal domain-containing protein" evidence="1">
    <location>
        <begin position="18"/>
        <end position="133"/>
    </location>
</feature>
<reference evidence="3 4" key="1">
    <citation type="journal article" date="2015" name="BMC Genomics">
        <title>Genome mining reveals unlocked bioactive potential of marine Gram-negative bacteria.</title>
        <authorList>
            <person name="Machado H."/>
            <person name="Sonnenschein E.C."/>
            <person name="Melchiorsen J."/>
            <person name="Gram L."/>
        </authorList>
    </citation>
    <scope>NUCLEOTIDE SEQUENCE [LARGE SCALE GENOMIC DNA]</scope>
    <source>
        <strain evidence="3 4">S3137</strain>
    </source>
</reference>
<dbReference type="OrthoDB" id="7340239at2"/>
<proteinExistence type="predicted"/>
<evidence type="ECO:0000313" key="3">
    <source>
        <dbReference type="EMBL" id="KJZ01603.1"/>
    </source>
</evidence>
<dbReference type="eggNOG" id="COG3755">
    <property type="taxonomic scope" value="Bacteria"/>
</dbReference>
<dbReference type="Pfam" id="PF07007">
    <property type="entry name" value="LprI"/>
    <property type="match status" value="1"/>
</dbReference>
<evidence type="ECO:0000256" key="1">
    <source>
        <dbReference type="SAM" id="SignalP"/>
    </source>
</evidence>
<sequence>MKALYFAIMALITFSCAANPNNTKLPCEDASNSLELEQCIAQKKDESEHRLTNELRLLQEQIQMAYAAEAELGNTLIDQVEKTQLAWSDFKAQSCQLEAFEIEQGTSAYETAINNCESRMNQTRIKALSQILN</sequence>
<dbReference type="Proteomes" id="UP000033664">
    <property type="component" value="Unassembled WGS sequence"/>
</dbReference>
<accession>A0A0F4PTJ3</accession>
<comment type="caution">
    <text evidence="3">The sequence shown here is derived from an EMBL/GenBank/DDBJ whole genome shotgun (WGS) entry which is preliminary data.</text>
</comment>
<dbReference type="PATRIC" id="fig|151081.8.peg.1421"/>
<evidence type="ECO:0000313" key="4">
    <source>
        <dbReference type="Proteomes" id="UP000033664"/>
    </source>
</evidence>
<name>A0A0F4PTJ3_9GAMM</name>